<dbReference type="InterPro" id="IPR050115">
    <property type="entry name" value="Proteasome_alpha"/>
</dbReference>
<dbReference type="OrthoDB" id="46965at2759"/>
<name>A0A8J2SXK0_9STRA</name>
<organism evidence="3 4">
    <name type="scientific">Pelagomonas calceolata</name>
    <dbReference type="NCBI Taxonomy" id="35677"/>
    <lineage>
        <taxon>Eukaryota</taxon>
        <taxon>Sar</taxon>
        <taxon>Stramenopiles</taxon>
        <taxon>Ochrophyta</taxon>
        <taxon>Pelagophyceae</taxon>
        <taxon>Pelagomonadales</taxon>
        <taxon>Pelagomonadaceae</taxon>
        <taxon>Pelagomonas</taxon>
    </lineage>
</organism>
<proteinExistence type="predicted"/>
<keyword evidence="1" id="KW-0647">Proteasome</keyword>
<evidence type="ECO:0000313" key="4">
    <source>
        <dbReference type="Proteomes" id="UP000789595"/>
    </source>
</evidence>
<dbReference type="GO" id="GO:0005839">
    <property type="term" value="C:proteasome core complex"/>
    <property type="evidence" value="ECO:0007669"/>
    <property type="project" value="InterPro"/>
</dbReference>
<dbReference type="Pfam" id="PF00227">
    <property type="entry name" value="Proteasome"/>
    <property type="match status" value="1"/>
</dbReference>
<evidence type="ECO:0000256" key="1">
    <source>
        <dbReference type="ARBA" id="ARBA00022942"/>
    </source>
</evidence>
<protein>
    <recommendedName>
        <fullName evidence="5">Proteasome endopeptidase complex</fullName>
    </recommendedName>
</protein>
<dbReference type="AlphaFoldDB" id="A0A8J2SXK0"/>
<evidence type="ECO:0000256" key="2">
    <source>
        <dbReference type="SAM" id="SignalP"/>
    </source>
</evidence>
<dbReference type="InterPro" id="IPR029055">
    <property type="entry name" value="Ntn_hydrolases_N"/>
</dbReference>
<dbReference type="Gene3D" id="3.60.20.10">
    <property type="entry name" value="Glutamine Phosphoribosylpyrophosphate, subunit 1, domain 1"/>
    <property type="match status" value="1"/>
</dbReference>
<keyword evidence="2" id="KW-0732">Signal</keyword>
<sequence>MFIRCGCLLLLAPLTTAVRRGHSHTPFDQDPFVFDPKGRLLQLDYADAAAAKGAPCVGVCANNIAVLAAVNDKIADVDARHAMTFAGVRADGYALVDFVRVHAARERLRLPDEAPATRALALALADECHTVCIGGGRRAYGCRCLLAGLNPDGEACLWSVGPGGDARHHKSGVAAVGAGAAAVVEALRSFAPTDAEAAIEAAAAAVLDAADDGQVASVVALSLNARGQACLRWGADLGPEDLQSDAWRIACREALAPSSNEDLVVY</sequence>
<dbReference type="EMBL" id="CAKKNE010000005">
    <property type="protein sequence ID" value="CAH0377068.1"/>
    <property type="molecule type" value="Genomic_DNA"/>
</dbReference>
<comment type="caution">
    <text evidence="3">The sequence shown here is derived from an EMBL/GenBank/DDBJ whole genome shotgun (WGS) entry which is preliminary data.</text>
</comment>
<feature type="signal peptide" evidence="2">
    <location>
        <begin position="1"/>
        <end position="17"/>
    </location>
</feature>
<gene>
    <name evidence="3" type="ORF">PECAL_5P16480</name>
</gene>
<dbReference type="PANTHER" id="PTHR11599">
    <property type="entry name" value="PROTEASOME SUBUNIT ALPHA/BETA"/>
    <property type="match status" value="1"/>
</dbReference>
<evidence type="ECO:0008006" key="5">
    <source>
        <dbReference type="Google" id="ProtNLM"/>
    </source>
</evidence>
<reference evidence="3" key="1">
    <citation type="submission" date="2021-11" db="EMBL/GenBank/DDBJ databases">
        <authorList>
            <consortium name="Genoscope - CEA"/>
            <person name="William W."/>
        </authorList>
    </citation>
    <scope>NUCLEOTIDE SEQUENCE</scope>
</reference>
<feature type="chain" id="PRO_5035294242" description="Proteasome endopeptidase complex" evidence="2">
    <location>
        <begin position="18"/>
        <end position="266"/>
    </location>
</feature>
<dbReference type="Proteomes" id="UP000789595">
    <property type="component" value="Unassembled WGS sequence"/>
</dbReference>
<evidence type="ECO:0000313" key="3">
    <source>
        <dbReference type="EMBL" id="CAH0377068.1"/>
    </source>
</evidence>
<accession>A0A8J2SXK0</accession>
<dbReference type="InterPro" id="IPR001353">
    <property type="entry name" value="Proteasome_sua/b"/>
</dbReference>
<dbReference type="SUPFAM" id="SSF56235">
    <property type="entry name" value="N-terminal nucleophile aminohydrolases (Ntn hydrolases)"/>
    <property type="match status" value="1"/>
</dbReference>
<dbReference type="GO" id="GO:0051603">
    <property type="term" value="P:proteolysis involved in protein catabolic process"/>
    <property type="evidence" value="ECO:0007669"/>
    <property type="project" value="InterPro"/>
</dbReference>
<keyword evidence="4" id="KW-1185">Reference proteome</keyword>